<dbReference type="GeneID" id="77932013"/>
<organism evidence="1 2">
    <name type="scientific">Arthrobacter phage Isolde</name>
    <dbReference type="NCBI Taxonomy" id="2419610"/>
    <lineage>
        <taxon>Viruses</taxon>
        <taxon>Duplodnaviria</taxon>
        <taxon>Heunggongvirae</taxon>
        <taxon>Uroviricota</taxon>
        <taxon>Caudoviricetes</taxon>
        <taxon>Isoldevirus</taxon>
        <taxon>Isoldevirus isolde</taxon>
    </lineage>
</organism>
<gene>
    <name evidence="1" type="primary">47</name>
    <name evidence="1" type="ORF">PBI_ISOLDE_47</name>
</gene>
<reference evidence="1 2" key="1">
    <citation type="submission" date="2018-09" db="EMBL/GenBank/DDBJ databases">
        <authorList>
            <person name="Zack K."/>
            <person name="Stoner T.H."/>
            <person name="Garlena R.A."/>
            <person name="Russell D.A."/>
            <person name="Pope W.H."/>
            <person name="Jacobs-Sera D."/>
            <person name="Hatfull G.F."/>
        </authorList>
    </citation>
    <scope>NUCLEOTIDE SEQUENCE [LARGE SCALE GENOMIC DNA]</scope>
</reference>
<dbReference type="RefSeq" id="YP_010656136.1">
    <property type="nucleotide sequence ID" value="NC_070835.1"/>
</dbReference>
<dbReference type="KEGG" id="vg:77932013"/>
<name>A0A3G3M3M5_9CAUD</name>
<evidence type="ECO:0000313" key="2">
    <source>
        <dbReference type="Proteomes" id="UP000279087"/>
    </source>
</evidence>
<keyword evidence="2" id="KW-1185">Reference proteome</keyword>
<protein>
    <submittedName>
        <fullName evidence="1">Uncharacterized protein</fullName>
    </submittedName>
</protein>
<sequence>MRRLLIKLYTRKCRGCDDPGFHTAHLTALGRWRYLGRFHK</sequence>
<dbReference type="EMBL" id="MH910037">
    <property type="protein sequence ID" value="AYR01016.1"/>
    <property type="molecule type" value="Genomic_DNA"/>
</dbReference>
<proteinExistence type="predicted"/>
<accession>A0A3G3M3M5</accession>
<evidence type="ECO:0000313" key="1">
    <source>
        <dbReference type="EMBL" id="AYR01016.1"/>
    </source>
</evidence>
<dbReference type="Proteomes" id="UP000279087">
    <property type="component" value="Segment"/>
</dbReference>